<dbReference type="GeneID" id="101850095"/>
<feature type="compositionally biased region" description="Low complexity" evidence="1">
    <location>
        <begin position="281"/>
        <end position="292"/>
    </location>
</feature>
<protein>
    <submittedName>
        <fullName evidence="3">Endochitinase A</fullName>
    </submittedName>
</protein>
<keyword evidence="2" id="KW-1185">Reference proteome</keyword>
<feature type="compositionally biased region" description="Basic and acidic residues" evidence="1">
    <location>
        <begin position="293"/>
        <end position="322"/>
    </location>
</feature>
<dbReference type="RefSeq" id="XP_005102028.3">
    <property type="nucleotide sequence ID" value="XM_005101971.3"/>
</dbReference>
<name>A0ABM0JUU0_APLCA</name>
<organism evidence="2 3">
    <name type="scientific">Aplysia californica</name>
    <name type="common">California sea hare</name>
    <dbReference type="NCBI Taxonomy" id="6500"/>
    <lineage>
        <taxon>Eukaryota</taxon>
        <taxon>Metazoa</taxon>
        <taxon>Spiralia</taxon>
        <taxon>Lophotrochozoa</taxon>
        <taxon>Mollusca</taxon>
        <taxon>Gastropoda</taxon>
        <taxon>Heterobranchia</taxon>
        <taxon>Euthyneura</taxon>
        <taxon>Tectipleura</taxon>
        <taxon>Aplysiida</taxon>
        <taxon>Aplysioidea</taxon>
        <taxon>Aplysiidae</taxon>
        <taxon>Aplysia</taxon>
    </lineage>
</organism>
<feature type="compositionally biased region" description="Polar residues" evidence="1">
    <location>
        <begin position="439"/>
        <end position="450"/>
    </location>
</feature>
<feature type="compositionally biased region" description="Pro residues" evidence="1">
    <location>
        <begin position="99"/>
        <end position="131"/>
    </location>
</feature>
<feature type="compositionally biased region" description="Polar residues" evidence="1">
    <location>
        <begin position="48"/>
        <end position="59"/>
    </location>
</feature>
<feature type="compositionally biased region" description="Polar residues" evidence="1">
    <location>
        <begin position="186"/>
        <end position="213"/>
    </location>
</feature>
<evidence type="ECO:0000256" key="1">
    <source>
        <dbReference type="SAM" id="MobiDB-lite"/>
    </source>
</evidence>
<feature type="compositionally biased region" description="Pro residues" evidence="1">
    <location>
        <begin position="138"/>
        <end position="154"/>
    </location>
</feature>
<feature type="compositionally biased region" description="Low complexity" evidence="1">
    <location>
        <begin position="36"/>
        <end position="47"/>
    </location>
</feature>
<feature type="compositionally biased region" description="Low complexity" evidence="1">
    <location>
        <begin position="87"/>
        <end position="98"/>
    </location>
</feature>
<dbReference type="Proteomes" id="UP000694888">
    <property type="component" value="Unplaced"/>
</dbReference>
<evidence type="ECO:0000313" key="3">
    <source>
        <dbReference type="RefSeq" id="XP_005102028.3"/>
    </source>
</evidence>
<feature type="region of interest" description="Disordered" evidence="1">
    <location>
        <begin position="35"/>
        <end position="325"/>
    </location>
</feature>
<reference evidence="3" key="1">
    <citation type="submission" date="2025-08" db="UniProtKB">
        <authorList>
            <consortium name="RefSeq"/>
        </authorList>
    </citation>
    <scope>IDENTIFICATION</scope>
</reference>
<feature type="region of interest" description="Disordered" evidence="1">
    <location>
        <begin position="342"/>
        <end position="450"/>
    </location>
</feature>
<feature type="non-terminal residue" evidence="3">
    <location>
        <position position="450"/>
    </location>
</feature>
<feature type="compositionally biased region" description="Low complexity" evidence="1">
    <location>
        <begin position="256"/>
        <end position="274"/>
    </location>
</feature>
<sequence length="450" mass="47416">MEQPDDIHHYSAIRVGNTWVYNGVDGDAFRFGIKPSTTSSISTVHTTNGSPAFNKSRPNSLAPEDALSSPASSRYTPPQASRRFHVFSRSSHSSASGSTPPPSPREQDPPQPSPTPPTPRKLPPTPPPPSPISLGLPPVLPPPPAADMPPPLPSRPASALPSRSVSPTSSMSSLTSATMWEEGRTDGQSSSSPEDNPALSSPSFFRSSGTITVAASPRKFSRQLSESSIKLYSPPQHRRGSYATDTPYSTPPLSPRLPSTTTAVSSAVISLSTSQQASEQSKPPAENSSPKSSEAKSKKNKESKAAKRKEKNQNKKGEETKGEQNVAMATLGAAVLVAPGLMPVQDHNSHKKAKGGARVESGCKDSDTAYETASDDDDVREHVNIVDTVGSSGKRSGSPRRKSQKGTDAGSTKDTDSPSTSRARDSGSGQGPIPPELNSIRNRSMTVADV</sequence>
<evidence type="ECO:0000313" key="2">
    <source>
        <dbReference type="Proteomes" id="UP000694888"/>
    </source>
</evidence>
<feature type="compositionally biased region" description="Polar residues" evidence="1">
    <location>
        <begin position="69"/>
        <end position="79"/>
    </location>
</feature>
<accession>A0ABM0JUU0</accession>
<proteinExistence type="predicted"/>
<gene>
    <name evidence="3" type="primary">LOC101850095</name>
</gene>
<feature type="compositionally biased region" description="Low complexity" evidence="1">
    <location>
        <begin position="155"/>
        <end position="179"/>
    </location>
</feature>